<sequence>MRPLTLLPLFLLRLALTSYAQSPNEPQDVPSKKSNGAKIAFTVVFVALACLLIFYYSMNIIRKRRKRKDAAALPQYADLIPLQGLRNQNAYNPFHAPGSNAITTPPGLPTDLPYSQDNQALPPYELPKQPPPVRTRGL</sequence>
<organism evidence="4 5">
    <name type="scientific">Thanatephorus cucumeris (strain AG1-IB / isolate 7/3/14)</name>
    <name type="common">Lettuce bottom rot fungus</name>
    <name type="synonym">Rhizoctonia solani</name>
    <dbReference type="NCBI Taxonomy" id="1108050"/>
    <lineage>
        <taxon>Eukaryota</taxon>
        <taxon>Fungi</taxon>
        <taxon>Dikarya</taxon>
        <taxon>Basidiomycota</taxon>
        <taxon>Agaricomycotina</taxon>
        <taxon>Agaricomycetes</taxon>
        <taxon>Cantharellales</taxon>
        <taxon>Ceratobasidiaceae</taxon>
        <taxon>Rhizoctonia</taxon>
        <taxon>Rhizoctonia solani AG-1</taxon>
    </lineage>
</organism>
<dbReference type="OrthoDB" id="3258670at2759"/>
<dbReference type="EMBL" id="LN679101">
    <property type="protein sequence ID" value="CEL55718.1"/>
    <property type="molecule type" value="Genomic_DNA"/>
</dbReference>
<reference evidence="4 5" key="1">
    <citation type="submission" date="2014-11" db="EMBL/GenBank/DDBJ databases">
        <authorList>
            <person name="Wibberg Daniel"/>
        </authorList>
    </citation>
    <scope>NUCLEOTIDE SEQUENCE [LARGE SCALE GENOMIC DNA]</scope>
    <source>
        <strain evidence="4">Rhizoctonia solani AG1-IB 7/3/14</strain>
    </source>
</reference>
<keyword evidence="2" id="KW-1133">Transmembrane helix</keyword>
<evidence type="ECO:0000313" key="4">
    <source>
        <dbReference type="EMBL" id="CEL55718.1"/>
    </source>
</evidence>
<feature type="transmembrane region" description="Helical" evidence="2">
    <location>
        <begin position="36"/>
        <end position="58"/>
    </location>
</feature>
<dbReference type="AlphaFoldDB" id="A0A0B7FHN0"/>
<keyword evidence="2" id="KW-0472">Membrane</keyword>
<feature type="region of interest" description="Disordered" evidence="1">
    <location>
        <begin position="91"/>
        <end position="138"/>
    </location>
</feature>
<feature type="chain" id="PRO_5002115828" evidence="3">
    <location>
        <begin position="21"/>
        <end position="138"/>
    </location>
</feature>
<evidence type="ECO:0000313" key="5">
    <source>
        <dbReference type="Proteomes" id="UP000059188"/>
    </source>
</evidence>
<feature type="compositionally biased region" description="Pro residues" evidence="1">
    <location>
        <begin position="124"/>
        <end position="138"/>
    </location>
</feature>
<gene>
    <name evidence="4" type="ORF">RSOLAG1IB_01730</name>
</gene>
<evidence type="ECO:0000256" key="2">
    <source>
        <dbReference type="SAM" id="Phobius"/>
    </source>
</evidence>
<evidence type="ECO:0000256" key="3">
    <source>
        <dbReference type="SAM" id="SignalP"/>
    </source>
</evidence>
<keyword evidence="3" id="KW-0732">Signal</keyword>
<protein>
    <submittedName>
        <fullName evidence="4">Uncharacterized protein</fullName>
    </submittedName>
</protein>
<keyword evidence="5" id="KW-1185">Reference proteome</keyword>
<evidence type="ECO:0000256" key="1">
    <source>
        <dbReference type="SAM" id="MobiDB-lite"/>
    </source>
</evidence>
<feature type="signal peptide" evidence="3">
    <location>
        <begin position="1"/>
        <end position="20"/>
    </location>
</feature>
<keyword evidence="2" id="KW-0812">Transmembrane</keyword>
<accession>A0A0B7FHN0</accession>
<dbReference type="Proteomes" id="UP000059188">
    <property type="component" value="Unassembled WGS sequence"/>
</dbReference>
<proteinExistence type="predicted"/>
<name>A0A0B7FHN0_THACB</name>